<proteinExistence type="predicted"/>
<dbReference type="GO" id="GO:0016787">
    <property type="term" value="F:hydrolase activity"/>
    <property type="evidence" value="ECO:0007669"/>
    <property type="project" value="UniProtKB-KW"/>
</dbReference>
<dbReference type="Pfam" id="PF03372">
    <property type="entry name" value="Exo_endo_phos"/>
    <property type="match status" value="1"/>
</dbReference>
<dbReference type="PANTHER" id="PTHR15822">
    <property type="entry name" value="TRAF AND TNF RECEPTOR-ASSOCIATED PROTEIN"/>
    <property type="match status" value="1"/>
</dbReference>
<dbReference type="CDD" id="cd09079">
    <property type="entry name" value="RgfB-like"/>
    <property type="match status" value="1"/>
</dbReference>
<comment type="caution">
    <text evidence="3">The sequence shown here is derived from an EMBL/GenBank/DDBJ whole genome shotgun (WGS) entry which is preliminary data.</text>
</comment>
<dbReference type="Proteomes" id="UP000028549">
    <property type="component" value="Unassembled WGS sequence"/>
</dbReference>
<organism evidence="3 4">
    <name type="scientific">Metabacillus indicus</name>
    <name type="common">Bacillus indicus</name>
    <dbReference type="NCBI Taxonomy" id="246786"/>
    <lineage>
        <taxon>Bacteria</taxon>
        <taxon>Bacillati</taxon>
        <taxon>Bacillota</taxon>
        <taxon>Bacilli</taxon>
        <taxon>Bacillales</taxon>
        <taxon>Bacillaceae</taxon>
        <taxon>Metabacillus</taxon>
    </lineage>
</organism>
<dbReference type="EMBL" id="JNVC02000019">
    <property type="protein sequence ID" value="KEZ47582.1"/>
    <property type="molecule type" value="Genomic_DNA"/>
</dbReference>
<dbReference type="RefSeq" id="WP_029567138.1">
    <property type="nucleotide sequence ID" value="NZ_CANLZQ010000005.1"/>
</dbReference>
<keyword evidence="3" id="KW-0540">Nuclease</keyword>
<evidence type="ECO:0000313" key="3">
    <source>
        <dbReference type="EMBL" id="KEZ47582.1"/>
    </source>
</evidence>
<keyword evidence="1" id="KW-0378">Hydrolase</keyword>
<feature type="domain" description="Endonuclease/exonuclease/phosphatase" evidence="2">
    <location>
        <begin position="5"/>
        <end position="254"/>
    </location>
</feature>
<dbReference type="InterPro" id="IPR005135">
    <property type="entry name" value="Endo/exonuclease/phosphatase"/>
</dbReference>
<dbReference type="InterPro" id="IPR036691">
    <property type="entry name" value="Endo/exonu/phosph_ase_sf"/>
</dbReference>
<accession>A0A084GJS0</accession>
<keyword evidence="3" id="KW-0255">Endonuclease</keyword>
<dbReference type="STRING" id="246786.GS18_0219575"/>
<dbReference type="GO" id="GO:0004519">
    <property type="term" value="F:endonuclease activity"/>
    <property type="evidence" value="ECO:0007669"/>
    <property type="project" value="UniProtKB-KW"/>
</dbReference>
<dbReference type="SUPFAM" id="SSF56219">
    <property type="entry name" value="DNase I-like"/>
    <property type="match status" value="1"/>
</dbReference>
<name>A0A084GJS0_METID</name>
<dbReference type="AlphaFoldDB" id="A0A084GJS0"/>
<sequence length="263" mass="30264">MKLLTLNCHSWQEENQMEKIRTLALAIKEQSYDVIALQEVSQRVEEPVLYDGVKKNNYALVLLDELKKLGVAGYELVWGFAHIGYPGFEEGLAILTKHPVVDSEVFSVTKGKNTDYWKTRSIVRADIDYNGQEISFYSCHLGWWHDEEEPCKYQLDSLLQKVDLDKPSFLMGDFNNSAEIRDEGYDYLLSHDLYDTYELAEDKDSGITVKGKIAGWDENKKDLRIDLILVNKEVKVHSSKVIFNDDNRPVVSDHYGVETEISM</sequence>
<gene>
    <name evidence="3" type="ORF">GS18_0219575</name>
</gene>
<evidence type="ECO:0000259" key="2">
    <source>
        <dbReference type="Pfam" id="PF03372"/>
    </source>
</evidence>
<evidence type="ECO:0000313" key="4">
    <source>
        <dbReference type="Proteomes" id="UP000028549"/>
    </source>
</evidence>
<dbReference type="Gene3D" id="3.60.10.10">
    <property type="entry name" value="Endonuclease/exonuclease/phosphatase"/>
    <property type="match status" value="1"/>
</dbReference>
<dbReference type="InterPro" id="IPR051547">
    <property type="entry name" value="TDP2-like"/>
</dbReference>
<dbReference type="OrthoDB" id="9812537at2"/>
<evidence type="ECO:0000256" key="1">
    <source>
        <dbReference type="ARBA" id="ARBA00022801"/>
    </source>
</evidence>
<protein>
    <submittedName>
        <fullName evidence="3">Endonuclease</fullName>
    </submittedName>
</protein>
<keyword evidence="4" id="KW-1185">Reference proteome</keyword>
<dbReference type="PANTHER" id="PTHR15822:SF23">
    <property type="entry name" value="ENDONUCLEASE_EXONUCLEASE_PHOSPHATASE FAMILY PROTEIN"/>
    <property type="match status" value="1"/>
</dbReference>
<reference evidence="3 4" key="1">
    <citation type="journal article" date="2005" name="Int. J. Syst. Evol. Microbiol.">
        <title>Bacillus cibi sp. nov., isolated from jeotgal, a traditional Korean fermented seafood.</title>
        <authorList>
            <person name="Yoon J.H."/>
            <person name="Lee C.H."/>
            <person name="Oh T.K."/>
        </authorList>
    </citation>
    <scope>NUCLEOTIDE SEQUENCE [LARGE SCALE GENOMIC DNA]</scope>
    <source>
        <strain evidence="3 4">DSM 16189</strain>
    </source>
</reference>